<name>A0ABU0UYR9_ACIBI</name>
<keyword evidence="1" id="KW-0812">Transmembrane</keyword>
<organism evidence="2 3">
    <name type="scientific">Acinetobacter baylyi</name>
    <dbReference type="NCBI Taxonomy" id="202950"/>
    <lineage>
        <taxon>Bacteria</taxon>
        <taxon>Pseudomonadati</taxon>
        <taxon>Pseudomonadota</taxon>
        <taxon>Gammaproteobacteria</taxon>
        <taxon>Moraxellales</taxon>
        <taxon>Moraxellaceae</taxon>
        <taxon>Acinetobacter</taxon>
    </lineage>
</organism>
<evidence type="ECO:0000313" key="2">
    <source>
        <dbReference type="EMBL" id="MDQ1209691.1"/>
    </source>
</evidence>
<keyword evidence="1" id="KW-1133">Transmembrane helix</keyword>
<comment type="caution">
    <text evidence="2">The sequence shown here is derived from an EMBL/GenBank/DDBJ whole genome shotgun (WGS) entry which is preliminary data.</text>
</comment>
<feature type="transmembrane region" description="Helical" evidence="1">
    <location>
        <begin position="106"/>
        <end position="124"/>
    </location>
</feature>
<dbReference type="Proteomes" id="UP001233360">
    <property type="component" value="Unassembled WGS sequence"/>
</dbReference>
<evidence type="ECO:0000313" key="3">
    <source>
        <dbReference type="Proteomes" id="UP001233360"/>
    </source>
</evidence>
<gene>
    <name evidence="2" type="ORF">QE380_002614</name>
</gene>
<keyword evidence="3" id="KW-1185">Reference proteome</keyword>
<reference evidence="2 3" key="1">
    <citation type="submission" date="2023-07" db="EMBL/GenBank/DDBJ databases">
        <title>Functional and genomic diversity of the sorghum phyllosphere microbiome.</title>
        <authorList>
            <person name="Shade A."/>
        </authorList>
    </citation>
    <scope>NUCLEOTIDE SEQUENCE [LARGE SCALE GENOMIC DNA]</scope>
    <source>
        <strain evidence="2 3">SORGH_AS_0887</strain>
    </source>
</reference>
<feature type="transmembrane region" description="Helical" evidence="1">
    <location>
        <begin position="81"/>
        <end position="100"/>
    </location>
</feature>
<dbReference type="EMBL" id="JAUTBK010000002">
    <property type="protein sequence ID" value="MDQ1209691.1"/>
    <property type="molecule type" value="Genomic_DNA"/>
</dbReference>
<feature type="transmembrane region" description="Helical" evidence="1">
    <location>
        <begin position="29"/>
        <end position="46"/>
    </location>
</feature>
<protein>
    <submittedName>
        <fullName evidence="2">Uncharacterized protein</fullName>
    </submittedName>
</protein>
<accession>A0ABU0UYR9</accession>
<proteinExistence type="predicted"/>
<evidence type="ECO:0000256" key="1">
    <source>
        <dbReference type="SAM" id="Phobius"/>
    </source>
</evidence>
<feature type="transmembrane region" description="Helical" evidence="1">
    <location>
        <begin position="52"/>
        <end position="69"/>
    </location>
</feature>
<sequence>MLHLIDHWLRFLLMLEFWFDSTISRAKKFLILISTLLVALGLYHFQPLPTDVILMFTGTGIIFLICRYLKLNFADKKPTGLLYRLLTWIPIALIFALLFVKTIDNLMWWGVQGIAFMALAVFIFSPQFLFKSSSSSVNPDA</sequence>
<keyword evidence="1" id="KW-0472">Membrane</keyword>